<evidence type="ECO:0000313" key="7">
    <source>
        <dbReference type="Proteomes" id="UP000179540"/>
    </source>
</evidence>
<dbReference type="EMBL" id="MODZ01000009">
    <property type="protein sequence ID" value="OIJ35398.1"/>
    <property type="molecule type" value="Genomic_DNA"/>
</dbReference>
<accession>A0A1S2MYJ6</accession>
<feature type="chain" id="PRO_5039016158" evidence="5">
    <location>
        <begin position="32"/>
        <end position="273"/>
    </location>
</feature>
<keyword evidence="3 5" id="KW-0732">Signal</keyword>
<dbReference type="PANTHER" id="PTHR30632">
    <property type="entry name" value="MOLYBDATE-BINDING PERIPLASMIC PROTEIN"/>
    <property type="match status" value="1"/>
</dbReference>
<name>A0A1S2MYJ6_9MICC</name>
<dbReference type="OrthoDB" id="9785015at2"/>
<feature type="binding site" evidence="4">
    <location>
        <position position="206"/>
    </location>
    <ligand>
        <name>molybdate</name>
        <dbReference type="ChEBI" id="CHEBI:36264"/>
    </ligand>
</feature>
<dbReference type="PIRSF" id="PIRSF004846">
    <property type="entry name" value="ModA"/>
    <property type="match status" value="1"/>
</dbReference>
<comment type="similarity">
    <text evidence="1">Belongs to the bacterial solute-binding protein ModA family.</text>
</comment>
<dbReference type="GO" id="GO:0030973">
    <property type="term" value="F:molybdate ion binding"/>
    <property type="evidence" value="ECO:0007669"/>
    <property type="project" value="TreeGrafter"/>
</dbReference>
<keyword evidence="2 4" id="KW-0479">Metal-binding</keyword>
<feature type="binding site" evidence="4">
    <location>
        <position position="57"/>
    </location>
    <ligand>
        <name>molybdate</name>
        <dbReference type="ChEBI" id="CHEBI:36264"/>
    </ligand>
</feature>
<gene>
    <name evidence="6" type="ORF">BK826_07830</name>
</gene>
<dbReference type="NCBIfam" id="TIGR01256">
    <property type="entry name" value="modA"/>
    <property type="match status" value="1"/>
</dbReference>
<proteinExistence type="inferred from homology"/>
<dbReference type="GO" id="GO:0046872">
    <property type="term" value="F:metal ion binding"/>
    <property type="evidence" value="ECO:0007669"/>
    <property type="project" value="UniProtKB-KW"/>
</dbReference>
<dbReference type="SUPFAM" id="SSF53850">
    <property type="entry name" value="Periplasmic binding protein-like II"/>
    <property type="match status" value="1"/>
</dbReference>
<dbReference type="Gene3D" id="3.40.190.10">
    <property type="entry name" value="Periplasmic binding protein-like II"/>
    <property type="match status" value="2"/>
</dbReference>
<evidence type="ECO:0000256" key="3">
    <source>
        <dbReference type="ARBA" id="ARBA00022729"/>
    </source>
</evidence>
<dbReference type="PANTHER" id="PTHR30632:SF0">
    <property type="entry name" value="SULFATE-BINDING PROTEIN"/>
    <property type="match status" value="1"/>
</dbReference>
<dbReference type="Pfam" id="PF13531">
    <property type="entry name" value="SBP_bac_11"/>
    <property type="match status" value="1"/>
</dbReference>
<dbReference type="Proteomes" id="UP000179540">
    <property type="component" value="Unassembled WGS sequence"/>
</dbReference>
<dbReference type="RefSeq" id="WP_075515146.1">
    <property type="nucleotide sequence ID" value="NZ_MODZ01000009.1"/>
</dbReference>
<evidence type="ECO:0000256" key="1">
    <source>
        <dbReference type="ARBA" id="ARBA00009175"/>
    </source>
</evidence>
<dbReference type="AlphaFoldDB" id="A0A1S2MYJ6"/>
<dbReference type="GO" id="GO:0015689">
    <property type="term" value="P:molybdate ion transport"/>
    <property type="evidence" value="ECO:0007669"/>
    <property type="project" value="InterPro"/>
</dbReference>
<evidence type="ECO:0000256" key="4">
    <source>
        <dbReference type="PIRSR" id="PIRSR004846-1"/>
    </source>
</evidence>
<feature type="binding site" evidence="4">
    <location>
        <position position="188"/>
    </location>
    <ligand>
        <name>molybdate</name>
        <dbReference type="ChEBI" id="CHEBI:36264"/>
    </ligand>
</feature>
<dbReference type="InterPro" id="IPR050682">
    <property type="entry name" value="ModA/WtpA"/>
</dbReference>
<feature type="binding site" evidence="4">
    <location>
        <position position="85"/>
    </location>
    <ligand>
        <name>molybdate</name>
        <dbReference type="ChEBI" id="CHEBI:36264"/>
    </ligand>
</feature>
<keyword evidence="4" id="KW-0500">Molybdenum</keyword>
<evidence type="ECO:0000256" key="2">
    <source>
        <dbReference type="ARBA" id="ARBA00022723"/>
    </source>
</evidence>
<protein>
    <submittedName>
        <fullName evidence="6">Molybdate ABC transporter substrate-binding protein</fullName>
    </submittedName>
</protein>
<comment type="caution">
    <text evidence="6">The sequence shown here is derived from an EMBL/GenBank/DDBJ whole genome shotgun (WGS) entry which is preliminary data.</text>
</comment>
<feature type="signal peptide" evidence="5">
    <location>
        <begin position="1"/>
        <end position="31"/>
    </location>
</feature>
<evidence type="ECO:0000313" key="6">
    <source>
        <dbReference type="EMBL" id="OIJ35398.1"/>
    </source>
</evidence>
<dbReference type="InterPro" id="IPR005950">
    <property type="entry name" value="ModA"/>
</dbReference>
<sequence length="273" mass="28581">MNQTMRRLSLPAVGVCALLLLPACGSGADSAADSSASSSAAADQDGDQRVTVFAAASLTKAGDELAAKYRESHPDAQIQFNYAGSSKLVQQIDQGADPDLFISADRKNMDKARQLSAFSDADDPTVIATNTLQLVTAADNPAGIGSIQDISDDRIAVCAPEVPCGTLAQEALDAAGVSLEKPSEEANVSAVSTKISQGSVDAGFVYSTDAQALNADGQRYTAIDLQGIQENEYPMSLTHTGQSKETARQFAQWLSTDEARQILAKYGFGAPQQ</sequence>
<evidence type="ECO:0000256" key="5">
    <source>
        <dbReference type="SAM" id="SignalP"/>
    </source>
</evidence>
<organism evidence="6 7">
    <name type="scientific">Rothia kristinae</name>
    <dbReference type="NCBI Taxonomy" id="37923"/>
    <lineage>
        <taxon>Bacteria</taxon>
        <taxon>Bacillati</taxon>
        <taxon>Actinomycetota</taxon>
        <taxon>Actinomycetes</taxon>
        <taxon>Micrococcales</taxon>
        <taxon>Micrococcaceae</taxon>
        <taxon>Rothia</taxon>
    </lineage>
</organism>
<reference evidence="6 7" key="1">
    <citation type="submission" date="2016-10" db="EMBL/GenBank/DDBJ databases">
        <title>Draft genome sequence of strain LCT isolated from the Shenzhou X spacecraft of China.</title>
        <authorList>
            <person name="Huang B."/>
        </authorList>
    </citation>
    <scope>NUCLEOTIDE SEQUENCE [LARGE SCALE GENOMIC DNA]</scope>
    <source>
        <strain evidence="6 7">LCT-H5</strain>
    </source>
</reference>